<evidence type="ECO:0000313" key="2">
    <source>
        <dbReference type="Proteomes" id="UP000194841"/>
    </source>
</evidence>
<protein>
    <submittedName>
        <fullName evidence="1">Oxidoreductase</fullName>
    </submittedName>
</protein>
<dbReference type="AlphaFoldDB" id="A0A244CQB7"/>
<sequence length="479" mass="53565">MYTSSAIENTHLQPLKVGIIGGGVAGSTIALRLGEIGVDVTVLEQGPSLVNGPPFCHLHAGGNLYREISEQQCLTLLQQSIDTLKVYPLSANIRPTVIAVPKHDSGDPLDYLPRLSKLQAFYQQLVKQDPSNQVLGKPSDYYRLFTREEAQTLAKKHTPISINSLDDWLIPVAKHINFEQLKWPIILVQEYGLSAFRLAAIASLSFEKMPHCNIQTHCQVQHVQFQDQQWQVKTNQGHHQFDYLINAAGFQTGEIDDMAALTRERMVEFKAAYVAHWPEAVGHWPEVIFLGQRGTPNGMAQLTPYPGGYFQLHGMTKDITLFEHGLVKNTRHSAQPKLPEHLLNQARHKWHDFEVTQRSKKSISHLAQFLPQFASALPAGKPLYGAQQIPGDDPTLRAANVSFEKHNYVRAEIVKASSALRASDEIVKDLVAKGFVDKQALQLGHLFTHTKAVNNQAVCELAQRLAQERNYPIELALTN</sequence>
<dbReference type="Gene3D" id="3.30.9.10">
    <property type="entry name" value="D-Amino Acid Oxidase, subunit A, domain 2"/>
    <property type="match status" value="1"/>
</dbReference>
<name>A0A244CQB7_PSEDV</name>
<evidence type="ECO:0000313" key="1">
    <source>
        <dbReference type="EMBL" id="OUL57811.1"/>
    </source>
</evidence>
<comment type="caution">
    <text evidence="1">The sequence shown here is derived from an EMBL/GenBank/DDBJ whole genome shotgun (WGS) entry which is preliminary data.</text>
</comment>
<dbReference type="SUPFAM" id="SSF51905">
    <property type="entry name" value="FAD/NAD(P)-binding domain"/>
    <property type="match status" value="1"/>
</dbReference>
<dbReference type="Gene3D" id="3.50.50.60">
    <property type="entry name" value="FAD/NAD(P)-binding domain"/>
    <property type="match status" value="2"/>
</dbReference>
<dbReference type="RefSeq" id="WP_086744393.1">
    <property type="nucleotide sequence ID" value="NZ_MWPV01000003.1"/>
</dbReference>
<keyword evidence="2" id="KW-1185">Reference proteome</keyword>
<gene>
    <name evidence="1" type="ORF">B1199_12210</name>
</gene>
<accession>A0A244CQB7</accession>
<reference evidence="1 2" key="1">
    <citation type="submission" date="2017-02" db="EMBL/GenBank/DDBJ databases">
        <title>Pseudoalteromonas ulvae TC14 Genome.</title>
        <authorList>
            <person name="Molmeret M."/>
        </authorList>
    </citation>
    <scope>NUCLEOTIDE SEQUENCE [LARGE SCALE GENOMIC DNA]</scope>
    <source>
        <strain evidence="1">TC14</strain>
    </source>
</reference>
<dbReference type="OrthoDB" id="1401001at2"/>
<dbReference type="Proteomes" id="UP000194841">
    <property type="component" value="Unassembled WGS sequence"/>
</dbReference>
<dbReference type="InterPro" id="IPR036188">
    <property type="entry name" value="FAD/NAD-bd_sf"/>
</dbReference>
<organism evidence="1 2">
    <name type="scientific">Pseudoalteromonas ulvae</name>
    <dbReference type="NCBI Taxonomy" id="107327"/>
    <lineage>
        <taxon>Bacteria</taxon>
        <taxon>Pseudomonadati</taxon>
        <taxon>Pseudomonadota</taxon>
        <taxon>Gammaproteobacteria</taxon>
        <taxon>Alteromonadales</taxon>
        <taxon>Pseudoalteromonadaceae</taxon>
        <taxon>Pseudoalteromonas</taxon>
    </lineage>
</organism>
<dbReference type="EMBL" id="MWPV01000003">
    <property type="protein sequence ID" value="OUL57811.1"/>
    <property type="molecule type" value="Genomic_DNA"/>
</dbReference>
<proteinExistence type="predicted"/>